<dbReference type="RefSeq" id="WP_096206683.1">
    <property type="nucleotide sequence ID" value="NZ_FZMP01000205.1"/>
</dbReference>
<evidence type="ECO:0000256" key="2">
    <source>
        <dbReference type="ARBA" id="ARBA00023125"/>
    </source>
</evidence>
<keyword evidence="1" id="KW-0229">DNA integration</keyword>
<evidence type="ECO:0000256" key="3">
    <source>
        <dbReference type="ARBA" id="ARBA00023172"/>
    </source>
</evidence>
<dbReference type="EMBL" id="FZMP01000205">
    <property type="protein sequence ID" value="SNQ62062.1"/>
    <property type="molecule type" value="Genomic_DNA"/>
</dbReference>
<dbReference type="PANTHER" id="PTHR30349:SF41">
    <property type="entry name" value="INTEGRASE_RECOMBINASE PROTEIN MJ0367-RELATED"/>
    <property type="match status" value="1"/>
</dbReference>
<dbReference type="PROSITE" id="PS51898">
    <property type="entry name" value="TYR_RECOMBINASE"/>
    <property type="match status" value="1"/>
</dbReference>
<dbReference type="InterPro" id="IPR044068">
    <property type="entry name" value="CB"/>
</dbReference>
<evidence type="ECO:0000256" key="4">
    <source>
        <dbReference type="PROSITE-ProRule" id="PRU01248"/>
    </source>
</evidence>
<dbReference type="InterPro" id="IPR010998">
    <property type="entry name" value="Integrase_recombinase_N"/>
</dbReference>
<dbReference type="InterPro" id="IPR050090">
    <property type="entry name" value="Tyrosine_recombinase_XerCD"/>
</dbReference>
<dbReference type="InterPro" id="IPR002104">
    <property type="entry name" value="Integrase_catalytic"/>
</dbReference>
<dbReference type="Gene3D" id="1.10.150.130">
    <property type="match status" value="1"/>
</dbReference>
<evidence type="ECO:0000313" key="8">
    <source>
        <dbReference type="Proteomes" id="UP000218615"/>
    </source>
</evidence>
<organism evidence="7 8">
    <name type="scientific">Candidatus Methanoperedens nitratireducens</name>
    <dbReference type="NCBI Taxonomy" id="1392998"/>
    <lineage>
        <taxon>Archaea</taxon>
        <taxon>Methanobacteriati</taxon>
        <taxon>Methanobacteriota</taxon>
        <taxon>Stenosarchaea group</taxon>
        <taxon>Methanomicrobia</taxon>
        <taxon>Methanosarcinales</taxon>
        <taxon>ANME-2 cluster</taxon>
        <taxon>Candidatus Methanoperedentaceae</taxon>
        <taxon>Candidatus Methanoperedens</taxon>
    </lineage>
</organism>
<feature type="domain" description="Core-binding (CB)" evidence="6">
    <location>
        <begin position="2"/>
        <end position="90"/>
    </location>
</feature>
<keyword evidence="2 4" id="KW-0238">DNA-binding</keyword>
<evidence type="ECO:0000313" key="7">
    <source>
        <dbReference type="EMBL" id="SNQ62062.1"/>
    </source>
</evidence>
<dbReference type="GO" id="GO:0015074">
    <property type="term" value="P:DNA integration"/>
    <property type="evidence" value="ECO:0007669"/>
    <property type="project" value="UniProtKB-KW"/>
</dbReference>
<dbReference type="Gene3D" id="1.10.443.10">
    <property type="entry name" value="Intergrase catalytic core"/>
    <property type="match status" value="1"/>
</dbReference>
<dbReference type="Pfam" id="PF00589">
    <property type="entry name" value="Phage_integrase"/>
    <property type="match status" value="1"/>
</dbReference>
<dbReference type="GO" id="GO:0003677">
    <property type="term" value="F:DNA binding"/>
    <property type="evidence" value="ECO:0007669"/>
    <property type="project" value="UniProtKB-UniRule"/>
</dbReference>
<evidence type="ECO:0008006" key="9">
    <source>
        <dbReference type="Google" id="ProtNLM"/>
    </source>
</evidence>
<dbReference type="CDD" id="cd00397">
    <property type="entry name" value="DNA_BRE_C"/>
    <property type="match status" value="1"/>
</dbReference>
<gene>
    <name evidence="7" type="ORF">MNV_580010</name>
</gene>
<accession>A0A284VS11</accession>
<keyword evidence="8" id="KW-1185">Reference proteome</keyword>
<keyword evidence="3" id="KW-0233">DNA recombination</keyword>
<dbReference type="AlphaFoldDB" id="A0A284VS11"/>
<evidence type="ECO:0000256" key="1">
    <source>
        <dbReference type="ARBA" id="ARBA00022908"/>
    </source>
</evidence>
<proteinExistence type="predicted"/>
<dbReference type="GO" id="GO:0006310">
    <property type="term" value="P:DNA recombination"/>
    <property type="evidence" value="ECO:0007669"/>
    <property type="project" value="UniProtKB-KW"/>
</dbReference>
<sequence>MLTFEKAMEKYRAWMIRRNFSQRTIQYKNDFFRPFGKWLFGTHPEAYQDVRAVTCEVIDDYLDFVALKGFKPSSMQTSISNVKTFFKFLYRNDLISEDPTRKVDNVRVPKKEVIYVPHEEVIKTLDEMFIKFRKGNRYEVAVRDYFIIRCAYVTGWRASESLACNPQEDINWDTGEVYIPKRKGGGDGYVYLDQETLKKLKEWYYSNYPNGKRLWYTIGSKKGKPMKYQGYKKVFLKYFGMGSHRIRASFATHLHFQGVDVKDIKDLMGHKSITSTMSYVAKDNNKLKQIHREKNPFSKGAT</sequence>
<dbReference type="PANTHER" id="PTHR30349">
    <property type="entry name" value="PHAGE INTEGRASE-RELATED"/>
    <property type="match status" value="1"/>
</dbReference>
<protein>
    <recommendedName>
        <fullName evidence="9">Site-specific recombinase XerD</fullName>
    </recommendedName>
</protein>
<feature type="domain" description="Tyr recombinase" evidence="5">
    <location>
        <begin position="111"/>
        <end position="292"/>
    </location>
</feature>
<dbReference type="SUPFAM" id="SSF56349">
    <property type="entry name" value="DNA breaking-rejoining enzymes"/>
    <property type="match status" value="1"/>
</dbReference>
<dbReference type="Proteomes" id="UP000218615">
    <property type="component" value="Unassembled WGS sequence"/>
</dbReference>
<dbReference type="InterPro" id="IPR013762">
    <property type="entry name" value="Integrase-like_cat_sf"/>
</dbReference>
<reference evidence="8" key="1">
    <citation type="submission" date="2017-06" db="EMBL/GenBank/DDBJ databases">
        <authorList>
            <person name="Cremers G."/>
        </authorList>
    </citation>
    <scope>NUCLEOTIDE SEQUENCE [LARGE SCALE GENOMIC DNA]</scope>
</reference>
<dbReference type="InterPro" id="IPR011010">
    <property type="entry name" value="DNA_brk_join_enz"/>
</dbReference>
<name>A0A284VS11_9EURY</name>
<dbReference type="PROSITE" id="PS51900">
    <property type="entry name" value="CB"/>
    <property type="match status" value="1"/>
</dbReference>
<evidence type="ECO:0000259" key="5">
    <source>
        <dbReference type="PROSITE" id="PS51898"/>
    </source>
</evidence>
<evidence type="ECO:0000259" key="6">
    <source>
        <dbReference type="PROSITE" id="PS51900"/>
    </source>
</evidence>